<dbReference type="CDD" id="cd03469">
    <property type="entry name" value="Rieske_RO_Alpha_N"/>
    <property type="match status" value="1"/>
</dbReference>
<proteinExistence type="inferred from homology"/>
<organism evidence="10 11">
    <name type="scientific">Capillimicrobium parvum</name>
    <dbReference type="NCBI Taxonomy" id="2884022"/>
    <lineage>
        <taxon>Bacteria</taxon>
        <taxon>Bacillati</taxon>
        <taxon>Actinomycetota</taxon>
        <taxon>Thermoleophilia</taxon>
        <taxon>Solirubrobacterales</taxon>
        <taxon>Capillimicrobiaceae</taxon>
        <taxon>Capillimicrobium</taxon>
    </lineage>
</organism>
<comment type="similarity">
    <text evidence="1">Belongs to the bacterial ring-hydroxylating dioxygenase alpha subunit family.</text>
</comment>
<keyword evidence="6" id="KW-0408">Iron</keyword>
<evidence type="ECO:0000256" key="8">
    <source>
        <dbReference type="ARBA" id="ARBA00023027"/>
    </source>
</evidence>
<keyword evidence="3" id="KW-0479">Metal-binding</keyword>
<dbReference type="PROSITE" id="PS51296">
    <property type="entry name" value="RIESKE"/>
    <property type="match status" value="1"/>
</dbReference>
<evidence type="ECO:0000256" key="3">
    <source>
        <dbReference type="ARBA" id="ARBA00022723"/>
    </source>
</evidence>
<evidence type="ECO:0000256" key="1">
    <source>
        <dbReference type="ARBA" id="ARBA00008751"/>
    </source>
</evidence>
<evidence type="ECO:0000256" key="7">
    <source>
        <dbReference type="ARBA" id="ARBA00023014"/>
    </source>
</evidence>
<keyword evidence="11" id="KW-1185">Reference proteome</keyword>
<keyword evidence="4" id="KW-0223">Dioxygenase</keyword>
<dbReference type="SUPFAM" id="SSF55961">
    <property type="entry name" value="Bet v1-like"/>
    <property type="match status" value="1"/>
</dbReference>
<dbReference type="AlphaFoldDB" id="A0A9E7C142"/>
<keyword evidence="7" id="KW-0411">Iron-sulfur</keyword>
<reference evidence="10" key="1">
    <citation type="journal article" date="2022" name="Int. J. Syst. Evol. Microbiol.">
        <title>Pseudomonas aegrilactucae sp. nov. and Pseudomonas morbosilactucae sp. nov., pathogens causing bacterial rot of lettuce in Japan.</title>
        <authorList>
            <person name="Sawada H."/>
            <person name="Fujikawa T."/>
            <person name="Satou M."/>
        </authorList>
    </citation>
    <scope>NUCLEOTIDE SEQUENCE</scope>
    <source>
        <strain evidence="10">0166_1</strain>
    </source>
</reference>
<dbReference type="Gene3D" id="3.90.380.10">
    <property type="entry name" value="Naphthalene 1,2-dioxygenase Alpha Subunit, Chain A, domain 1"/>
    <property type="match status" value="1"/>
</dbReference>
<dbReference type="GO" id="GO:0005506">
    <property type="term" value="F:iron ion binding"/>
    <property type="evidence" value="ECO:0007669"/>
    <property type="project" value="InterPro"/>
</dbReference>
<sequence>MRRETHDLAELIDDRPNDEHFAYHRSALTSEDIHRLELEHIFMRTWLYLGHESEVPEPGDFVRRSVAGQPLFMVRSRTTGHVRVFANTCTHRGATICRRDRGNAKAFQCFYHAWTFNTDGNLVGVPDESAYGGAWDKDAMGLRPPARAESYRGFVFVSFSHDVPELRDHLAGARACLDDLMDASAEAVAVLSSDRSDAADSGGKSWTGPLTVLRGTHQYGIKANWKLLVENSFDGYHLAPTHHTYFQFLKDQDVHTEPSVGSCRQLGNGHAVLEYTGSWGRPVAKWSPAFGEDSHGQLDAMRDRLIATLGDRGHRMAELNRNLFIYPNLFVMDNNALALRVIQPTGVGYMDVAQYELAPRDEDAGVRRVRLESYVTFAGPGGLATPDDVEALESCQAGADSAVVEWNVLSRAFHDDRMTGEAQLREFWRRWQSDLMASELAEAQI</sequence>
<dbReference type="Proteomes" id="UP001162834">
    <property type="component" value="Chromosome"/>
</dbReference>
<dbReference type="GO" id="GO:0018570">
    <property type="term" value="F:p-cumate 2,3-dioxygenase activity"/>
    <property type="evidence" value="ECO:0007669"/>
    <property type="project" value="UniProtKB-EC"/>
</dbReference>
<evidence type="ECO:0000256" key="2">
    <source>
        <dbReference type="ARBA" id="ARBA00022714"/>
    </source>
</evidence>
<dbReference type="GO" id="GO:0016705">
    <property type="term" value="F:oxidoreductase activity, acting on paired donors, with incorporation or reduction of molecular oxygen"/>
    <property type="evidence" value="ECO:0007669"/>
    <property type="project" value="UniProtKB-ARBA"/>
</dbReference>
<dbReference type="InterPro" id="IPR017941">
    <property type="entry name" value="Rieske_2Fe-2S"/>
</dbReference>
<dbReference type="EMBL" id="CP087164">
    <property type="protein sequence ID" value="UGS36043.1"/>
    <property type="molecule type" value="Genomic_DNA"/>
</dbReference>
<evidence type="ECO:0000313" key="10">
    <source>
        <dbReference type="EMBL" id="UGS36043.1"/>
    </source>
</evidence>
<keyword evidence="2" id="KW-0001">2Fe-2S</keyword>
<evidence type="ECO:0000256" key="6">
    <source>
        <dbReference type="ARBA" id="ARBA00023004"/>
    </source>
</evidence>
<dbReference type="InterPro" id="IPR015881">
    <property type="entry name" value="ARHD_Rieske_2Fe_2S"/>
</dbReference>
<dbReference type="PANTHER" id="PTHR43756">
    <property type="entry name" value="CHOLINE MONOOXYGENASE, CHLOROPLASTIC"/>
    <property type="match status" value="1"/>
</dbReference>
<dbReference type="RefSeq" id="WP_259315724.1">
    <property type="nucleotide sequence ID" value="NZ_CP087164.1"/>
</dbReference>
<dbReference type="EC" id="1.14.12.25" evidence="10"/>
<dbReference type="Gene3D" id="2.102.10.10">
    <property type="entry name" value="Rieske [2Fe-2S] iron-sulphur domain"/>
    <property type="match status" value="1"/>
</dbReference>
<protein>
    <submittedName>
        <fullName evidence="10">p-cumate 2,3-dioxygenase system, large oxygenase component</fullName>
        <ecNumber evidence="10">1.14.12.25</ecNumber>
    </submittedName>
</protein>
<gene>
    <name evidence="10" type="primary">cmtAb</name>
    <name evidence="10" type="ORF">DSM104329_02440</name>
</gene>
<dbReference type="SUPFAM" id="SSF50022">
    <property type="entry name" value="ISP domain"/>
    <property type="match status" value="1"/>
</dbReference>
<dbReference type="PROSITE" id="PS00570">
    <property type="entry name" value="RING_HYDROXYL_ALPHA"/>
    <property type="match status" value="1"/>
</dbReference>
<dbReference type="GO" id="GO:0051537">
    <property type="term" value="F:2 iron, 2 sulfur cluster binding"/>
    <property type="evidence" value="ECO:0007669"/>
    <property type="project" value="UniProtKB-KW"/>
</dbReference>
<dbReference type="PRINTS" id="PR00090">
    <property type="entry name" value="RNGDIOXGNASE"/>
</dbReference>
<evidence type="ECO:0000259" key="9">
    <source>
        <dbReference type="PROSITE" id="PS51296"/>
    </source>
</evidence>
<evidence type="ECO:0000313" key="11">
    <source>
        <dbReference type="Proteomes" id="UP001162834"/>
    </source>
</evidence>
<dbReference type="Pfam" id="PF00848">
    <property type="entry name" value="Ring_hydroxyl_A"/>
    <property type="match status" value="1"/>
</dbReference>
<keyword evidence="8" id="KW-0520">NAD</keyword>
<evidence type="ECO:0000256" key="5">
    <source>
        <dbReference type="ARBA" id="ARBA00023002"/>
    </source>
</evidence>
<dbReference type="Pfam" id="PF00355">
    <property type="entry name" value="Rieske"/>
    <property type="match status" value="1"/>
</dbReference>
<name>A0A9E7C142_9ACTN</name>
<feature type="domain" description="Rieske" evidence="9">
    <location>
        <begin position="47"/>
        <end position="157"/>
    </location>
</feature>
<evidence type="ECO:0000256" key="4">
    <source>
        <dbReference type="ARBA" id="ARBA00022964"/>
    </source>
</evidence>
<keyword evidence="5 10" id="KW-0560">Oxidoreductase</keyword>
<accession>A0A9E7C142</accession>
<dbReference type="PANTHER" id="PTHR43756:SF1">
    <property type="entry name" value="3-PHENYLPROPIONATE_CINNAMIC ACID DIOXYGENASE SUBUNIT ALPHA"/>
    <property type="match status" value="1"/>
</dbReference>
<dbReference type="InterPro" id="IPR001663">
    <property type="entry name" value="Rng_hydr_dOase-A"/>
</dbReference>
<dbReference type="InterPro" id="IPR015879">
    <property type="entry name" value="Ring_hydroxy_dOase_asu_C_dom"/>
</dbReference>
<dbReference type="KEGG" id="sbae:DSM104329_02440"/>
<dbReference type="InterPro" id="IPR036922">
    <property type="entry name" value="Rieske_2Fe-2S_sf"/>
</dbReference>
<dbReference type="GO" id="GO:0004497">
    <property type="term" value="F:monooxygenase activity"/>
    <property type="evidence" value="ECO:0007669"/>
    <property type="project" value="UniProtKB-ARBA"/>
</dbReference>